<organism evidence="2 3">
    <name type="scientific">Saccharopolyspora erythraea</name>
    <name type="common">Streptomyces erythraeus</name>
    <dbReference type="NCBI Taxonomy" id="1836"/>
    <lineage>
        <taxon>Bacteria</taxon>
        <taxon>Bacillati</taxon>
        <taxon>Actinomycetota</taxon>
        <taxon>Actinomycetes</taxon>
        <taxon>Pseudonocardiales</taxon>
        <taxon>Pseudonocardiaceae</taxon>
        <taxon>Saccharopolyspora</taxon>
    </lineage>
</organism>
<gene>
    <name evidence="2" type="ORF">GCM10009533_62650</name>
</gene>
<evidence type="ECO:0000313" key="2">
    <source>
        <dbReference type="EMBL" id="GAA0556380.1"/>
    </source>
</evidence>
<proteinExistence type="predicted"/>
<accession>A0ABN1E054</accession>
<keyword evidence="3" id="KW-1185">Reference proteome</keyword>
<reference evidence="2 3" key="1">
    <citation type="journal article" date="2019" name="Int. J. Syst. Evol. Microbiol.">
        <title>The Global Catalogue of Microorganisms (GCM) 10K type strain sequencing project: providing services to taxonomists for standard genome sequencing and annotation.</title>
        <authorList>
            <consortium name="The Broad Institute Genomics Platform"/>
            <consortium name="The Broad Institute Genome Sequencing Center for Infectious Disease"/>
            <person name="Wu L."/>
            <person name="Ma J."/>
        </authorList>
    </citation>
    <scope>NUCLEOTIDE SEQUENCE [LARGE SCALE GENOMIC DNA]</scope>
    <source>
        <strain evidence="2 3">JCM 10303</strain>
    </source>
</reference>
<dbReference type="EMBL" id="BAAAGS010000070">
    <property type="protein sequence ID" value="GAA0556380.1"/>
    <property type="molecule type" value="Genomic_DNA"/>
</dbReference>
<feature type="transmembrane region" description="Helical" evidence="1">
    <location>
        <begin position="121"/>
        <end position="144"/>
    </location>
</feature>
<keyword evidence="1" id="KW-0812">Transmembrane</keyword>
<evidence type="ECO:0000313" key="3">
    <source>
        <dbReference type="Proteomes" id="UP001500729"/>
    </source>
</evidence>
<keyword evidence="1" id="KW-0472">Membrane</keyword>
<protein>
    <submittedName>
        <fullName evidence="2">Uncharacterized protein</fullName>
    </submittedName>
</protein>
<dbReference type="Proteomes" id="UP001500729">
    <property type="component" value="Unassembled WGS sequence"/>
</dbReference>
<sequence>MLAFWIAMVLPLLVGVLDTAFAYLTNDATTASVNAVLERYGVPPTPPNPSDWLLPALVSAVLVALWIAFAFPLRAGRQWARVTLAVFAALWLCSELMGNILAPIVVVVLGVEWDLGLSTGMLVVLVLVRLLATTGSVVFLALVFSRRSNEFFRAPRAPHPG</sequence>
<keyword evidence="1" id="KW-1133">Transmembrane helix</keyword>
<evidence type="ECO:0000256" key="1">
    <source>
        <dbReference type="SAM" id="Phobius"/>
    </source>
</evidence>
<feature type="transmembrane region" description="Helical" evidence="1">
    <location>
        <begin position="85"/>
        <end position="109"/>
    </location>
</feature>
<feature type="transmembrane region" description="Helical" evidence="1">
    <location>
        <begin position="52"/>
        <end position="73"/>
    </location>
</feature>
<name>A0ABN1E054_SACER</name>
<comment type="caution">
    <text evidence="2">The sequence shown here is derived from an EMBL/GenBank/DDBJ whole genome shotgun (WGS) entry which is preliminary data.</text>
</comment>